<dbReference type="PANTHER" id="PTHR43434">
    <property type="entry name" value="PHOSPHOGLYCOLATE PHOSPHATASE"/>
    <property type="match status" value="1"/>
</dbReference>
<dbReference type="GO" id="GO:0006281">
    <property type="term" value="P:DNA repair"/>
    <property type="evidence" value="ECO:0007669"/>
    <property type="project" value="TreeGrafter"/>
</dbReference>
<dbReference type="Pfam" id="PF13419">
    <property type="entry name" value="HAD_2"/>
    <property type="match status" value="1"/>
</dbReference>
<sequence>MDTQIILEEIIDNGNFNYVVTHRGTSTLELLRKYDLEKYFREIVIKEKGFARKPNPQSINYLKEKYEMNNDETVMIGDRILDIEAGRNAMVHTCFYDEFKTEKELGADITISRLSEIALYLKRNY</sequence>
<dbReference type="InterPro" id="IPR006439">
    <property type="entry name" value="HAD-SF_hydro_IA"/>
</dbReference>
<dbReference type="EC" id="3.1.3.18" evidence="1"/>
<proteinExistence type="predicted"/>
<organism evidence="1">
    <name type="scientific">bioreactor metagenome</name>
    <dbReference type="NCBI Taxonomy" id="1076179"/>
    <lineage>
        <taxon>unclassified sequences</taxon>
        <taxon>metagenomes</taxon>
        <taxon>ecological metagenomes</taxon>
    </lineage>
</organism>
<accession>A0A645AVQ3</accession>
<dbReference type="GO" id="GO:0005829">
    <property type="term" value="C:cytosol"/>
    <property type="evidence" value="ECO:0007669"/>
    <property type="project" value="TreeGrafter"/>
</dbReference>
<gene>
    <name evidence="1" type="primary">gph_51</name>
    <name evidence="1" type="ORF">SDC9_100393</name>
</gene>
<protein>
    <submittedName>
        <fullName evidence="1">Phosphoglycolate phosphatase</fullName>
        <ecNumber evidence="1">3.1.3.18</ecNumber>
    </submittedName>
</protein>
<dbReference type="InterPro" id="IPR041492">
    <property type="entry name" value="HAD_2"/>
</dbReference>
<dbReference type="AlphaFoldDB" id="A0A645AVQ3"/>
<evidence type="ECO:0000313" key="1">
    <source>
        <dbReference type="EMBL" id="MPM53624.1"/>
    </source>
</evidence>
<dbReference type="InterPro" id="IPR050155">
    <property type="entry name" value="HAD-like_hydrolase_sf"/>
</dbReference>
<dbReference type="GO" id="GO:0008967">
    <property type="term" value="F:phosphoglycolate phosphatase activity"/>
    <property type="evidence" value="ECO:0007669"/>
    <property type="project" value="UniProtKB-EC"/>
</dbReference>
<dbReference type="Gene3D" id="3.40.50.1000">
    <property type="entry name" value="HAD superfamily/HAD-like"/>
    <property type="match status" value="1"/>
</dbReference>
<dbReference type="InterPro" id="IPR023214">
    <property type="entry name" value="HAD_sf"/>
</dbReference>
<dbReference type="SUPFAM" id="SSF56784">
    <property type="entry name" value="HAD-like"/>
    <property type="match status" value="1"/>
</dbReference>
<comment type="caution">
    <text evidence="1">The sequence shown here is derived from an EMBL/GenBank/DDBJ whole genome shotgun (WGS) entry which is preliminary data.</text>
</comment>
<keyword evidence="1" id="KW-0378">Hydrolase</keyword>
<dbReference type="EMBL" id="VSSQ01014422">
    <property type="protein sequence ID" value="MPM53624.1"/>
    <property type="molecule type" value="Genomic_DNA"/>
</dbReference>
<name>A0A645AVQ3_9ZZZZ</name>
<dbReference type="PANTHER" id="PTHR43434:SF25">
    <property type="entry name" value="PHOSPHOGLYCOLATE PHOSPHATASE"/>
    <property type="match status" value="1"/>
</dbReference>
<dbReference type="InterPro" id="IPR036412">
    <property type="entry name" value="HAD-like_sf"/>
</dbReference>
<reference evidence="1" key="1">
    <citation type="submission" date="2019-08" db="EMBL/GenBank/DDBJ databases">
        <authorList>
            <person name="Kucharzyk K."/>
            <person name="Murdoch R.W."/>
            <person name="Higgins S."/>
            <person name="Loffler F."/>
        </authorList>
    </citation>
    <scope>NUCLEOTIDE SEQUENCE</scope>
</reference>
<dbReference type="NCBIfam" id="TIGR01549">
    <property type="entry name" value="HAD-SF-IA-v1"/>
    <property type="match status" value="1"/>
</dbReference>